<reference evidence="2 3" key="1">
    <citation type="submission" date="2016-01" db="EMBL/GenBank/DDBJ databases">
        <authorList>
            <person name="Manzoor S."/>
        </authorList>
    </citation>
    <scope>NUCLEOTIDE SEQUENCE [LARGE SCALE GENOMIC DNA]</scope>
    <source>
        <strain evidence="2">Methanoculleus sp MAB1</strain>
    </source>
</reference>
<dbReference type="InterPro" id="IPR038765">
    <property type="entry name" value="Papain-like_cys_pep_sf"/>
</dbReference>
<feature type="domain" description="Transglutaminase-like" evidence="1">
    <location>
        <begin position="337"/>
        <end position="398"/>
    </location>
</feature>
<dbReference type="PANTHER" id="PTHR33490:SF6">
    <property type="entry name" value="SLL1049 PROTEIN"/>
    <property type="match status" value="1"/>
</dbReference>
<protein>
    <recommendedName>
        <fullName evidence="1">Transglutaminase-like domain-containing protein</fullName>
    </recommendedName>
</protein>
<gene>
    <name evidence="2" type="ORF">MMAB1_2251</name>
</gene>
<dbReference type="InterPro" id="IPR002931">
    <property type="entry name" value="Transglutaminase-like"/>
</dbReference>
<sequence>MSLFCLREKAEEMSMNGKLGMRAFSLLLALLLVSVGVVSAVSAERVEDVSRGWLDTFDHWVGPRDMSEYTPVVETPQWVPITEESARQHPGMIALDPEKAAELQEIDAIGADVVPVSPGKVSLTLKHESVERESSDSDTTDSIPDVRMTQGTIIWYWTQDTWVSHEITIHNYDYSVVSGTVIFWSLEDNYGYGVPFSGLAPGEDLNVMVPFKVSAQNSSIGVKPIAVAITVDPGGITSWIERMPIDAIEKYNNDASHLFDPGGGENLETSDLYHFPFSEGYRVLSEAARAADGTTEPYQSAYEIMQRVHDMMEYNNETMYVEYIFSDLYTLDHPSPINGKYQGVCDEYGTLYTAFTRALGIPTRFLSFTMELPSGNITGHAIAESWNGTTWVHSDPTWNVFDNPQVYRAAGNDHINITVYGDADDSYYPSPSKWKYQGVCDEYGTLYTAFTRALGIPTRFLSFTMELPSGNITGHAIAESWNGTTWVHSDPTWNVFDNPQVYRAAGNDHINITVYGDADDSYYTEDPNDPTGDGILRYEDFRTQILLGEVPRYN</sequence>
<feature type="domain" description="Transglutaminase-like" evidence="1">
    <location>
        <begin position="432"/>
        <end position="493"/>
    </location>
</feature>
<dbReference type="Pfam" id="PF01841">
    <property type="entry name" value="Transglut_core"/>
    <property type="match status" value="2"/>
</dbReference>
<dbReference type="AlphaFoldDB" id="A0A0X3BPM4"/>
<evidence type="ECO:0000259" key="1">
    <source>
        <dbReference type="SMART" id="SM00460"/>
    </source>
</evidence>
<dbReference type="EMBL" id="LT158599">
    <property type="protein sequence ID" value="CVK33464.1"/>
    <property type="molecule type" value="Genomic_DNA"/>
</dbReference>
<dbReference type="Proteomes" id="UP000069850">
    <property type="component" value="Chromosome 1"/>
</dbReference>
<evidence type="ECO:0000313" key="3">
    <source>
        <dbReference type="Proteomes" id="UP000069850"/>
    </source>
</evidence>
<evidence type="ECO:0000313" key="2">
    <source>
        <dbReference type="EMBL" id="CVK33464.1"/>
    </source>
</evidence>
<dbReference type="SMART" id="SM00460">
    <property type="entry name" value="TGc"/>
    <property type="match status" value="2"/>
</dbReference>
<dbReference type="KEGG" id="mema:MMAB1_2251"/>
<dbReference type="PANTHER" id="PTHR33490">
    <property type="entry name" value="BLR5614 PROTEIN-RELATED"/>
    <property type="match status" value="1"/>
</dbReference>
<proteinExistence type="predicted"/>
<organism evidence="2 3">
    <name type="scientific">Methanoculleus bourgensis</name>
    <dbReference type="NCBI Taxonomy" id="83986"/>
    <lineage>
        <taxon>Archaea</taxon>
        <taxon>Methanobacteriati</taxon>
        <taxon>Methanobacteriota</taxon>
        <taxon>Stenosarchaea group</taxon>
        <taxon>Methanomicrobia</taxon>
        <taxon>Methanomicrobiales</taxon>
        <taxon>Methanomicrobiaceae</taxon>
        <taxon>Methanoculleus</taxon>
    </lineage>
</organism>
<name>A0A0X3BPM4_9EURY</name>
<dbReference type="SUPFAM" id="SSF54001">
    <property type="entry name" value="Cysteine proteinases"/>
    <property type="match status" value="2"/>
</dbReference>
<accession>A0A0X3BPM4</accession>
<dbReference type="Gene3D" id="3.10.620.30">
    <property type="match status" value="2"/>
</dbReference>